<evidence type="ECO:0000256" key="10">
    <source>
        <dbReference type="SAM" id="Phobius"/>
    </source>
</evidence>
<evidence type="ECO:0000256" key="2">
    <source>
        <dbReference type="ARBA" id="ARBA00022448"/>
    </source>
</evidence>
<feature type="transmembrane region" description="Helical" evidence="10">
    <location>
        <begin position="36"/>
        <end position="57"/>
    </location>
</feature>
<comment type="subcellular location">
    <subcellularLocation>
        <location evidence="1">Membrane</location>
        <topology evidence="1">Multi-pass membrane protein</topology>
    </subcellularLocation>
</comment>
<dbReference type="InterPro" id="IPR059112">
    <property type="entry name" value="CysZ/EI24"/>
</dbReference>
<name>A0A1H9XN81_9PSEU</name>
<evidence type="ECO:0000256" key="9">
    <source>
        <dbReference type="ARBA" id="ARBA00023136"/>
    </source>
</evidence>
<dbReference type="GO" id="GO:0000103">
    <property type="term" value="P:sulfate assimilation"/>
    <property type="evidence" value="ECO:0007669"/>
    <property type="project" value="TreeGrafter"/>
</dbReference>
<evidence type="ECO:0000256" key="8">
    <source>
        <dbReference type="ARBA" id="ARBA00023032"/>
    </source>
</evidence>
<feature type="transmembrane region" description="Helical" evidence="10">
    <location>
        <begin position="77"/>
        <end position="106"/>
    </location>
</feature>
<dbReference type="EMBL" id="FOGI01000017">
    <property type="protein sequence ID" value="SES47635.1"/>
    <property type="molecule type" value="Genomic_DNA"/>
</dbReference>
<keyword evidence="12" id="KW-1185">Reference proteome</keyword>
<evidence type="ECO:0000313" key="12">
    <source>
        <dbReference type="Proteomes" id="UP000199051"/>
    </source>
</evidence>
<evidence type="ECO:0000256" key="7">
    <source>
        <dbReference type="ARBA" id="ARBA00022989"/>
    </source>
</evidence>
<reference evidence="12" key="1">
    <citation type="submission" date="2016-10" db="EMBL/GenBank/DDBJ databases">
        <authorList>
            <person name="Varghese N."/>
            <person name="Submissions S."/>
        </authorList>
    </citation>
    <scope>NUCLEOTIDE SEQUENCE [LARGE SCALE GENOMIC DNA]</scope>
    <source>
        <strain evidence="12">DSM 44260</strain>
    </source>
</reference>
<keyword evidence="3" id="KW-1003">Cell membrane</keyword>
<evidence type="ECO:0000256" key="5">
    <source>
        <dbReference type="ARBA" id="ARBA00022605"/>
    </source>
</evidence>
<keyword evidence="2" id="KW-0813">Transport</keyword>
<keyword evidence="6 10" id="KW-0812">Transmembrane</keyword>
<evidence type="ECO:0000256" key="1">
    <source>
        <dbReference type="ARBA" id="ARBA00004141"/>
    </source>
</evidence>
<dbReference type="Proteomes" id="UP000199051">
    <property type="component" value="Unassembled WGS sequence"/>
</dbReference>
<evidence type="ECO:0000256" key="6">
    <source>
        <dbReference type="ARBA" id="ARBA00022692"/>
    </source>
</evidence>
<dbReference type="InterPro" id="IPR050480">
    <property type="entry name" value="CysZ-like"/>
</dbReference>
<keyword evidence="7 10" id="KW-1133">Transmembrane helix</keyword>
<keyword evidence="5" id="KW-0028">Amino-acid biosynthesis</keyword>
<dbReference type="GO" id="GO:0009675">
    <property type="term" value="F:high-affinity sulfate:proton symporter activity"/>
    <property type="evidence" value="ECO:0007669"/>
    <property type="project" value="TreeGrafter"/>
</dbReference>
<proteinExistence type="predicted"/>
<dbReference type="Pfam" id="PF07264">
    <property type="entry name" value="EI24"/>
    <property type="match status" value="1"/>
</dbReference>
<dbReference type="PANTHER" id="PTHR37468">
    <property type="entry name" value="SULFATE TRANSPORTER CYSZ"/>
    <property type="match status" value="1"/>
</dbReference>
<protein>
    <submittedName>
        <fullName evidence="11">CysZ protein</fullName>
    </submittedName>
</protein>
<evidence type="ECO:0000256" key="3">
    <source>
        <dbReference type="ARBA" id="ARBA00022475"/>
    </source>
</evidence>
<keyword evidence="4" id="KW-0997">Cell inner membrane</keyword>
<dbReference type="GO" id="GO:0005886">
    <property type="term" value="C:plasma membrane"/>
    <property type="evidence" value="ECO:0007669"/>
    <property type="project" value="TreeGrafter"/>
</dbReference>
<evidence type="ECO:0000313" key="11">
    <source>
        <dbReference type="EMBL" id="SES47635.1"/>
    </source>
</evidence>
<dbReference type="STRING" id="155974.SAMN04487818_117125"/>
<dbReference type="RefSeq" id="WP_177215899.1">
    <property type="nucleotide sequence ID" value="NZ_FOGI01000017.1"/>
</dbReference>
<keyword evidence="8" id="KW-0764">Sulfate transport</keyword>
<dbReference type="GO" id="GO:0019344">
    <property type="term" value="P:cysteine biosynthetic process"/>
    <property type="evidence" value="ECO:0007669"/>
    <property type="project" value="TreeGrafter"/>
</dbReference>
<keyword evidence="9 10" id="KW-0472">Membrane</keyword>
<evidence type="ECO:0000256" key="4">
    <source>
        <dbReference type="ARBA" id="ARBA00022519"/>
    </source>
</evidence>
<sequence>MPLVITVLRDLGTGVGLLGRGFALVLGNRRLLVRGALPALLTSVLLFAGLTALALFADDLVTWATPFADDWSQTWRTVLRIGAGISLVVGAVALSLLLFAALTLIVGGPFYESIAEEVEDRELGGVPSAQEIGWGRSAWIGLRDGVLLVLRALVWAVVLFALGFIPVLGQTVVPVLAVCVGAWLLTIEMTAIPFVRRGASLRDRRRVLRGRRALTLGFGIPVYLLCLIPFAALLVFPAAMAGGTLLAHRVSAGAPAGRR</sequence>
<dbReference type="PANTHER" id="PTHR37468:SF1">
    <property type="entry name" value="SULFATE TRANSPORTER CYSZ"/>
    <property type="match status" value="1"/>
</dbReference>
<gene>
    <name evidence="11" type="ORF">SAMN04487818_117125</name>
</gene>
<organism evidence="11 12">
    <name type="scientific">Actinokineospora terrae</name>
    <dbReference type="NCBI Taxonomy" id="155974"/>
    <lineage>
        <taxon>Bacteria</taxon>
        <taxon>Bacillati</taxon>
        <taxon>Actinomycetota</taxon>
        <taxon>Actinomycetes</taxon>
        <taxon>Pseudonocardiales</taxon>
        <taxon>Pseudonocardiaceae</taxon>
        <taxon>Actinokineospora</taxon>
    </lineage>
</organism>
<accession>A0A1H9XN81</accession>
<feature type="transmembrane region" description="Helical" evidence="10">
    <location>
        <begin position="175"/>
        <end position="195"/>
    </location>
</feature>
<feature type="transmembrane region" description="Helical" evidence="10">
    <location>
        <begin position="146"/>
        <end position="169"/>
    </location>
</feature>
<feature type="transmembrane region" description="Helical" evidence="10">
    <location>
        <begin position="216"/>
        <end position="239"/>
    </location>
</feature>
<dbReference type="AlphaFoldDB" id="A0A1H9XN81"/>